<comment type="caution">
    <text evidence="3">The sequence shown here is derived from an EMBL/GenBank/DDBJ whole genome shotgun (WGS) entry which is preliminary data.</text>
</comment>
<feature type="region of interest" description="Disordered" evidence="1">
    <location>
        <begin position="375"/>
        <end position="398"/>
    </location>
</feature>
<keyword evidence="4" id="KW-1185">Reference proteome</keyword>
<evidence type="ECO:0000259" key="2">
    <source>
        <dbReference type="Pfam" id="PF06294"/>
    </source>
</evidence>
<dbReference type="GO" id="GO:0008017">
    <property type="term" value="F:microtubule binding"/>
    <property type="evidence" value="ECO:0007669"/>
    <property type="project" value="TreeGrafter"/>
</dbReference>
<dbReference type="Gene3D" id="1.10.418.10">
    <property type="entry name" value="Calponin-like domain"/>
    <property type="match status" value="1"/>
</dbReference>
<feature type="compositionally biased region" description="Polar residues" evidence="1">
    <location>
        <begin position="788"/>
        <end position="801"/>
    </location>
</feature>
<dbReference type="GO" id="GO:0051493">
    <property type="term" value="P:regulation of cytoskeleton organization"/>
    <property type="evidence" value="ECO:0007669"/>
    <property type="project" value="TreeGrafter"/>
</dbReference>
<dbReference type="InterPro" id="IPR052111">
    <property type="entry name" value="Spermatogenesis_Ciliary_MAP"/>
</dbReference>
<evidence type="ECO:0000256" key="1">
    <source>
        <dbReference type="SAM" id="MobiDB-lite"/>
    </source>
</evidence>
<feature type="region of interest" description="Disordered" evidence="1">
    <location>
        <begin position="957"/>
        <end position="980"/>
    </location>
</feature>
<dbReference type="PANTHER" id="PTHR12509:SF8">
    <property type="entry name" value="SPERMATOGENESIS-ASSOCIATED PROTEIN 4"/>
    <property type="match status" value="1"/>
</dbReference>
<evidence type="ECO:0000313" key="3">
    <source>
        <dbReference type="EMBL" id="ESL10777.1"/>
    </source>
</evidence>
<accession>A0A061JBX1</accession>
<dbReference type="AlphaFoldDB" id="A0A061JBX1"/>
<sequence>MASSPELRRPPQHEEMPREVVAWMHTLHLPRVVRRPRRDLSNGFLVAVICSRYWSSISMHSYEDKMSAAQKRSNWELLQKQFTLNNCPLSDRMIEGMMACREDYANSFLRQLYTHLTGRVIAEAAPLPAEEVALPKGLLPQSMPPVLSTKINVEFNTPALDNTTRSTTRVRELWPSNTGALASPDRILPVAVAKRPVIHAIAEDQASGDAGDEVAATSFDDASGNNGAADKKQPNGKPPMDFFVSLRPAEVRQTVVRPAPKDNKQTAARDGQKRQKQQQEQPDDLLSLTKEVTALGYIEFIVQTQAADQGWSCARDVPAPFTEYFLREEANLGALLQRRLWSALLGSVSELTERVLSQGGSMADVTALFLRRPPPEEAREQPSQQWQRNPLQPEDASAAPRLWKKETSSRGNLEPQRFVFLASLLSSISDADNFLAISVYCDDVLPYSAEVMGTLDNVTANAHALLLCAALPANRKLAARLLPDVLVAVYTVVTESNTVEVKRSYYILLRAVLLRLARTVCRTLLLSTQSSSFSTANATLSATAGDPLVTAAFEIIGPNVLAALSHECFTVRLVGAHLAEALASTSYPTERLLKDILPLLSACRTTASPIFNCVCAAWLRIAMKCFSDPQEYALFAAEGKAADKETLCARTALHLATMMRHLSDALLAPGRLNVKTYIAKQLALCLDDIPDDGGMRQLFNPEKVARSVFSVLQSVPAELVAGFFISSSSAEGGVRVKGGANGQMALASVSCPLLGPLPMDGSLRDCYPLALSEAVLLVFPPEADGRRPSTQSEQSRGTVTSRVGGVEESSMRTRLITAKAARLLRDREVPEDVAQRVTWMYKVIVACRNGFGFPARPASLSEATAAKRWAAVMRLMYRDIAVLSTAAEMLCAPKGGVLTDDATNTVAKLAGMAQQIVLRWHTELTMGGPQLLKNSNAASPTTSERMTGAMTWYHNSFAESQPQQSRRVSSVTSRASERKR</sequence>
<name>A0A061JBX1_TRYRA</name>
<feature type="region of interest" description="Disordered" evidence="1">
    <location>
        <begin position="783"/>
        <end position="806"/>
    </location>
</feature>
<proteinExistence type="predicted"/>
<gene>
    <name evidence="3" type="ORF">TRSC58_01484</name>
</gene>
<dbReference type="PANTHER" id="PTHR12509">
    <property type="entry name" value="SPERMATOGENESIS-ASSOCIATED 4-RELATED"/>
    <property type="match status" value="1"/>
</dbReference>
<dbReference type="Pfam" id="PF06294">
    <property type="entry name" value="CH_2"/>
    <property type="match status" value="1"/>
</dbReference>
<dbReference type="EMBL" id="AUPL01001484">
    <property type="protein sequence ID" value="ESL10777.1"/>
    <property type="molecule type" value="Genomic_DNA"/>
</dbReference>
<protein>
    <recommendedName>
        <fullName evidence="2">CH-like domain-containing protein</fullName>
    </recommendedName>
</protein>
<feature type="domain" description="CH-like" evidence="2">
    <location>
        <begin position="21"/>
        <end position="114"/>
    </location>
</feature>
<reference evidence="3 4" key="1">
    <citation type="submission" date="2013-07" db="EMBL/GenBank/DDBJ databases">
        <authorList>
            <person name="Stoco P.H."/>
            <person name="Wagner G."/>
            <person name="Gerber A."/>
            <person name="Zaha A."/>
            <person name="Thompson C."/>
            <person name="Bartholomeu D.C."/>
            <person name="Luckemeyer D.D."/>
            <person name="Bahia D."/>
            <person name="Loreto E."/>
            <person name="Prestes E.B."/>
            <person name="Lima F.M."/>
            <person name="Rodrigues-Luiz G."/>
            <person name="Vallejo G.A."/>
            <person name="Filho J.F."/>
            <person name="Monteiro K.M."/>
            <person name="Tyler K.M."/>
            <person name="de Almeida L.G."/>
            <person name="Ortiz M.F."/>
            <person name="Siervo M.A."/>
            <person name="de Moraes M.H."/>
            <person name="Cunha O.L."/>
            <person name="Mendonca-Neto R."/>
            <person name="Silva R."/>
            <person name="Teixeira S.M."/>
            <person name="Murta S.M."/>
            <person name="Sincero T.C."/>
            <person name="Mendes T.A."/>
            <person name="Urmenyi T.P."/>
            <person name="Silva V.G."/>
            <person name="da Rocha W.D."/>
            <person name="Andersson B."/>
            <person name="Romanha A.J."/>
            <person name="Steindel M."/>
            <person name="de Vasconcelos A.T."/>
            <person name="Grisard E.C."/>
        </authorList>
    </citation>
    <scope>NUCLEOTIDE SEQUENCE [LARGE SCALE GENOMIC DNA]</scope>
    <source>
        <strain evidence="3 4">SC58</strain>
    </source>
</reference>
<feature type="compositionally biased region" description="Low complexity" evidence="1">
    <location>
        <begin position="960"/>
        <end position="974"/>
    </location>
</feature>
<dbReference type="InterPro" id="IPR010441">
    <property type="entry name" value="CH_2"/>
</dbReference>
<dbReference type="OrthoDB" id="62528at2759"/>
<dbReference type="VEuPathDB" id="TriTrypDB:TRSC58_01484"/>
<dbReference type="InterPro" id="IPR036872">
    <property type="entry name" value="CH_dom_sf"/>
</dbReference>
<feature type="region of interest" description="Disordered" evidence="1">
    <location>
        <begin position="204"/>
        <end position="282"/>
    </location>
</feature>
<organism evidence="3 4">
    <name type="scientific">Trypanosoma rangeli SC58</name>
    <dbReference type="NCBI Taxonomy" id="429131"/>
    <lineage>
        <taxon>Eukaryota</taxon>
        <taxon>Discoba</taxon>
        <taxon>Euglenozoa</taxon>
        <taxon>Kinetoplastea</taxon>
        <taxon>Metakinetoplastina</taxon>
        <taxon>Trypanosomatida</taxon>
        <taxon>Trypanosomatidae</taxon>
        <taxon>Trypanosoma</taxon>
        <taxon>Herpetosoma</taxon>
    </lineage>
</organism>
<dbReference type="Proteomes" id="UP000031737">
    <property type="component" value="Unassembled WGS sequence"/>
</dbReference>
<dbReference type="GO" id="GO:0005930">
    <property type="term" value="C:axoneme"/>
    <property type="evidence" value="ECO:0007669"/>
    <property type="project" value="TreeGrafter"/>
</dbReference>
<evidence type="ECO:0000313" key="4">
    <source>
        <dbReference type="Proteomes" id="UP000031737"/>
    </source>
</evidence>